<sequence>MRSFETISKSLRHDERAVWAHLQPVIEDLQMQHGSPFESLHIISDGPVMHYRNKTNCFLMSTVPFTWGFQSVTWNYSERSHGKYAPDGVGACVKQDGRPGCPKGT</sequence>
<keyword evidence="2" id="KW-1185">Reference proteome</keyword>
<organism evidence="1 2">
    <name type="scientific">Pleuronectes platessa</name>
    <name type="common">European plaice</name>
    <dbReference type="NCBI Taxonomy" id="8262"/>
    <lineage>
        <taxon>Eukaryota</taxon>
        <taxon>Metazoa</taxon>
        <taxon>Chordata</taxon>
        <taxon>Craniata</taxon>
        <taxon>Vertebrata</taxon>
        <taxon>Euteleostomi</taxon>
        <taxon>Actinopterygii</taxon>
        <taxon>Neopterygii</taxon>
        <taxon>Teleostei</taxon>
        <taxon>Neoteleostei</taxon>
        <taxon>Acanthomorphata</taxon>
        <taxon>Carangaria</taxon>
        <taxon>Pleuronectiformes</taxon>
        <taxon>Pleuronectoidei</taxon>
        <taxon>Pleuronectidae</taxon>
        <taxon>Pleuronectes</taxon>
    </lineage>
</organism>
<proteinExistence type="predicted"/>
<dbReference type="EMBL" id="CADEAL010001560">
    <property type="protein sequence ID" value="CAB1433492.1"/>
    <property type="molecule type" value="Genomic_DNA"/>
</dbReference>
<evidence type="ECO:0000313" key="2">
    <source>
        <dbReference type="Proteomes" id="UP001153269"/>
    </source>
</evidence>
<dbReference type="PANTHER" id="PTHR46601:SF1">
    <property type="entry name" value="ADF-H DOMAIN-CONTAINING PROTEIN"/>
    <property type="match status" value="1"/>
</dbReference>
<dbReference type="PANTHER" id="PTHR46601">
    <property type="entry name" value="ULP_PROTEASE DOMAIN-CONTAINING PROTEIN"/>
    <property type="match status" value="1"/>
</dbReference>
<name>A0A9N7UN57_PLEPL</name>
<reference evidence="1" key="1">
    <citation type="submission" date="2020-03" db="EMBL/GenBank/DDBJ databases">
        <authorList>
            <person name="Weist P."/>
        </authorList>
    </citation>
    <scope>NUCLEOTIDE SEQUENCE</scope>
</reference>
<gene>
    <name evidence="1" type="ORF">PLEPLA_LOCUS21583</name>
</gene>
<evidence type="ECO:0000313" key="1">
    <source>
        <dbReference type="EMBL" id="CAB1433492.1"/>
    </source>
</evidence>
<protein>
    <submittedName>
        <fullName evidence="1">Uncharacterized protein</fullName>
    </submittedName>
</protein>
<comment type="caution">
    <text evidence="1">The sequence shown here is derived from an EMBL/GenBank/DDBJ whole genome shotgun (WGS) entry which is preliminary data.</text>
</comment>
<dbReference type="AlphaFoldDB" id="A0A9N7UN57"/>
<accession>A0A9N7UN57</accession>
<dbReference type="Proteomes" id="UP001153269">
    <property type="component" value="Unassembled WGS sequence"/>
</dbReference>